<dbReference type="Proteomes" id="UP000249524">
    <property type="component" value="Unassembled WGS sequence"/>
</dbReference>
<dbReference type="SUPFAM" id="SSF51120">
    <property type="entry name" value="beta-Roll"/>
    <property type="match status" value="2"/>
</dbReference>
<dbReference type="OrthoDB" id="7210110at2"/>
<reference evidence="3 4" key="1">
    <citation type="submission" date="2018-05" db="EMBL/GenBank/DDBJ databases">
        <authorList>
            <person name="Lanie J.A."/>
            <person name="Ng W.-L."/>
            <person name="Kazmierczak K.M."/>
            <person name="Andrzejewski T.M."/>
            <person name="Davidsen T.M."/>
            <person name="Wayne K.J."/>
            <person name="Tettelin H."/>
            <person name="Glass J.I."/>
            <person name="Rusch D."/>
            <person name="Podicherti R."/>
            <person name="Tsui H.-C.T."/>
            <person name="Winkler M.E."/>
        </authorList>
    </citation>
    <scope>NUCLEOTIDE SEQUENCE [LARGE SCALE GENOMIC DNA]</scope>
    <source>
        <strain evidence="3 4">BUT-10</strain>
    </source>
</reference>
<dbReference type="InterPro" id="IPR001343">
    <property type="entry name" value="Hemolysn_Ca-bd"/>
</dbReference>
<comment type="subcellular location">
    <subcellularLocation>
        <location evidence="1">Secreted</location>
    </subcellularLocation>
</comment>
<accession>A0A328BC40</accession>
<evidence type="ECO:0000256" key="2">
    <source>
        <dbReference type="ARBA" id="ARBA00022525"/>
    </source>
</evidence>
<sequence>MALLVAGAAGISVDTLSITDLLEGTVVTATSSRLVLNDLPWVEEFTGQFIYGASGDIEGGTLNAWRETLDGNLVFEVSDFSTPVATFLQWVNTNDNEAARSTILGGSDSIVGSASADTLRGYAGNDVIHGGNGTNYLRGDEGNDSILGGAGFDDINGNMGADTASGGLGEDWVVGGKDNDVLSGGDAYDLVYGNLGADTCDGDEGDDIVRGGQDNDIVRGGGGDDYVSGDKGDDTVWGGAGADEFHSFGDAGLDRVMDFSLAEGDRVRLDPGTTYTVAQSGADTIISMGGGGQVVLVGVSMSSLTGNWIFTG</sequence>
<evidence type="ECO:0000313" key="4">
    <source>
        <dbReference type="Proteomes" id="UP000249524"/>
    </source>
</evidence>
<evidence type="ECO:0000313" key="3">
    <source>
        <dbReference type="EMBL" id="RAK63364.1"/>
    </source>
</evidence>
<gene>
    <name evidence="3" type="ORF">DJ019_16705</name>
</gene>
<dbReference type="Pfam" id="PF00353">
    <property type="entry name" value="HemolysinCabind"/>
    <property type="match status" value="4"/>
</dbReference>
<dbReference type="RefSeq" id="WP_111277204.1">
    <property type="nucleotide sequence ID" value="NZ_QFYS01000008.1"/>
</dbReference>
<keyword evidence="4" id="KW-1185">Reference proteome</keyword>
<dbReference type="InterPro" id="IPR011049">
    <property type="entry name" value="Serralysin-like_metalloprot_C"/>
</dbReference>
<dbReference type="EMBL" id="QFYS01000008">
    <property type="protein sequence ID" value="RAK63364.1"/>
    <property type="molecule type" value="Genomic_DNA"/>
</dbReference>
<organism evidence="3 4">
    <name type="scientific">Phenylobacterium kunshanense</name>
    <dbReference type="NCBI Taxonomy" id="1445034"/>
    <lineage>
        <taxon>Bacteria</taxon>
        <taxon>Pseudomonadati</taxon>
        <taxon>Pseudomonadota</taxon>
        <taxon>Alphaproteobacteria</taxon>
        <taxon>Caulobacterales</taxon>
        <taxon>Caulobacteraceae</taxon>
        <taxon>Phenylobacterium</taxon>
    </lineage>
</organism>
<dbReference type="PRINTS" id="PR00313">
    <property type="entry name" value="CABNDNGRPT"/>
</dbReference>
<dbReference type="PANTHER" id="PTHR38340:SF1">
    <property type="entry name" value="S-LAYER PROTEIN"/>
    <property type="match status" value="1"/>
</dbReference>
<comment type="caution">
    <text evidence="3">The sequence shown here is derived from an EMBL/GenBank/DDBJ whole genome shotgun (WGS) entry which is preliminary data.</text>
</comment>
<dbReference type="GO" id="GO:0005509">
    <property type="term" value="F:calcium ion binding"/>
    <property type="evidence" value="ECO:0007669"/>
    <property type="project" value="InterPro"/>
</dbReference>
<proteinExistence type="predicted"/>
<dbReference type="InterPro" id="IPR050557">
    <property type="entry name" value="RTX_toxin/Mannuronan_C5-epim"/>
</dbReference>
<dbReference type="GO" id="GO:0005576">
    <property type="term" value="C:extracellular region"/>
    <property type="evidence" value="ECO:0007669"/>
    <property type="project" value="UniProtKB-SubCell"/>
</dbReference>
<dbReference type="AlphaFoldDB" id="A0A328BC40"/>
<dbReference type="PANTHER" id="PTHR38340">
    <property type="entry name" value="S-LAYER PROTEIN"/>
    <property type="match status" value="1"/>
</dbReference>
<name>A0A328BC40_9CAUL</name>
<protein>
    <submittedName>
        <fullName evidence="3">Calcium-binding protein</fullName>
    </submittedName>
</protein>
<dbReference type="Gene3D" id="2.150.10.10">
    <property type="entry name" value="Serralysin-like metalloprotease, C-terminal"/>
    <property type="match status" value="2"/>
</dbReference>
<keyword evidence="2" id="KW-0964">Secreted</keyword>
<evidence type="ECO:0000256" key="1">
    <source>
        <dbReference type="ARBA" id="ARBA00004613"/>
    </source>
</evidence>